<evidence type="ECO:0000313" key="4">
    <source>
        <dbReference type="EMBL" id="CAG9294644.1"/>
    </source>
</evidence>
<dbReference type="PANTHER" id="PTHR24198">
    <property type="entry name" value="ANKYRIN REPEAT AND PROTEIN KINASE DOMAIN-CONTAINING PROTEIN"/>
    <property type="match status" value="1"/>
</dbReference>
<feature type="repeat" description="ANK" evidence="3">
    <location>
        <begin position="117"/>
        <end position="139"/>
    </location>
</feature>
<keyword evidence="1" id="KW-0677">Repeat</keyword>
<dbReference type="EMBL" id="OU594950">
    <property type="protein sequence ID" value="CAG9294644.1"/>
    <property type="molecule type" value="Genomic_DNA"/>
</dbReference>
<evidence type="ECO:0000256" key="1">
    <source>
        <dbReference type="ARBA" id="ARBA00022737"/>
    </source>
</evidence>
<dbReference type="Gene3D" id="1.25.40.20">
    <property type="entry name" value="Ankyrin repeat-containing domain"/>
    <property type="match status" value="1"/>
</dbReference>
<proteinExistence type="predicted"/>
<dbReference type="PANTHER" id="PTHR24198:SF165">
    <property type="entry name" value="ANKYRIN REPEAT-CONTAINING PROTEIN-RELATED"/>
    <property type="match status" value="1"/>
</dbReference>
<protein>
    <submittedName>
        <fullName evidence="4">Uncharacterized protein</fullName>
    </submittedName>
</protein>
<sequence length="230" mass="25596">MIDISTTMSTPLSPRITDNGLQKHCANLHAADSLPPSKKRRLSDEEPFEALSPVDVARSMLPNVKQGLRTKPSYSISDTDLDGYTMEKVTAIRNKDVAKLRSMLTDDAASFKACNRNGETLLHLACRRGGVDVVKFLIDEASVSPNVVDGLGRSVLHDVCWKSTADVALMKILISRISPELLVAEDIRGHTPFDYARREHWAEWNVFLVESKDCIRSRLEPDSDALYMIA</sequence>
<dbReference type="SUPFAM" id="SSF48403">
    <property type="entry name" value="Ankyrin repeat"/>
    <property type="match status" value="1"/>
</dbReference>
<evidence type="ECO:0000256" key="2">
    <source>
        <dbReference type="ARBA" id="ARBA00023043"/>
    </source>
</evidence>
<dbReference type="SMART" id="SM00248">
    <property type="entry name" value="ANK"/>
    <property type="match status" value="2"/>
</dbReference>
<dbReference type="InterPro" id="IPR036770">
    <property type="entry name" value="Ankyrin_rpt-contain_sf"/>
</dbReference>
<dbReference type="Pfam" id="PF12796">
    <property type="entry name" value="Ank_2"/>
    <property type="match status" value="1"/>
</dbReference>
<keyword evidence="2 3" id="KW-0040">ANK repeat</keyword>
<dbReference type="InterPro" id="IPR002110">
    <property type="entry name" value="Ankyrin_rpt"/>
</dbReference>
<dbReference type="PROSITE" id="PS50088">
    <property type="entry name" value="ANK_REPEAT"/>
    <property type="match status" value="1"/>
</dbReference>
<dbReference type="Proteomes" id="UP000836788">
    <property type="component" value="Chromosome 9"/>
</dbReference>
<dbReference type="PROSITE" id="PS50297">
    <property type="entry name" value="ANK_REP_REGION"/>
    <property type="match status" value="1"/>
</dbReference>
<name>A0A8J9T8E9_PHATR</name>
<dbReference type="AlphaFoldDB" id="A0A8J9T8E9"/>
<organism evidence="4">
    <name type="scientific">Phaeodactylum tricornutum</name>
    <name type="common">Diatom</name>
    <dbReference type="NCBI Taxonomy" id="2850"/>
    <lineage>
        <taxon>Eukaryota</taxon>
        <taxon>Sar</taxon>
        <taxon>Stramenopiles</taxon>
        <taxon>Ochrophyta</taxon>
        <taxon>Bacillariophyta</taxon>
        <taxon>Bacillariophyceae</taxon>
        <taxon>Bacillariophycidae</taxon>
        <taxon>Naviculales</taxon>
        <taxon>Phaeodactylaceae</taxon>
        <taxon>Phaeodactylum</taxon>
    </lineage>
</organism>
<accession>A0A8J9T8E9</accession>
<evidence type="ECO:0000256" key="3">
    <source>
        <dbReference type="PROSITE-ProRule" id="PRU00023"/>
    </source>
</evidence>
<gene>
    <name evidence="4" type="ORF">PTTT1_LOCUS55359</name>
</gene>
<reference evidence="4" key="1">
    <citation type="submission" date="2022-02" db="EMBL/GenBank/DDBJ databases">
        <authorList>
            <person name="Giguere J D."/>
        </authorList>
    </citation>
    <scope>NUCLEOTIDE SEQUENCE</scope>
    <source>
        <strain evidence="4">CCAP 1055/1</strain>
    </source>
</reference>